<evidence type="ECO:0000313" key="2">
    <source>
        <dbReference type="EMBL" id="MDV7218842.1"/>
    </source>
</evidence>
<sequence>MVGGAAAARPAQAAVATTDTIDTADTTSVDFPAGTLFAGASSLGSERPRLTIKFSVAASEAPEAANAVSPTDLADALNDFIASRGRPSITFYGTPAPAPLN</sequence>
<keyword evidence="3" id="KW-1185">Reference proteome</keyword>
<feature type="region of interest" description="Disordered" evidence="1">
    <location>
        <begin position="1"/>
        <end position="30"/>
    </location>
</feature>
<gene>
    <name evidence="2" type="ORF">R5A26_23105</name>
</gene>
<accession>A0ABU4FE36</accession>
<dbReference type="EMBL" id="JAWMAJ010000076">
    <property type="protein sequence ID" value="MDV7218842.1"/>
    <property type="molecule type" value="Genomic_DNA"/>
</dbReference>
<dbReference type="RefSeq" id="WP_019063278.1">
    <property type="nucleotide sequence ID" value="NZ_JAWMAJ010000076.1"/>
</dbReference>
<organism evidence="2 3">
    <name type="scientific">Streptomyces prunicolor</name>
    <dbReference type="NCBI Taxonomy" id="67348"/>
    <lineage>
        <taxon>Bacteria</taxon>
        <taxon>Bacillati</taxon>
        <taxon>Actinomycetota</taxon>
        <taxon>Actinomycetes</taxon>
        <taxon>Kitasatosporales</taxon>
        <taxon>Streptomycetaceae</taxon>
        <taxon>Streptomyces</taxon>
    </lineage>
</organism>
<evidence type="ECO:0008006" key="4">
    <source>
        <dbReference type="Google" id="ProtNLM"/>
    </source>
</evidence>
<evidence type="ECO:0000256" key="1">
    <source>
        <dbReference type="SAM" id="MobiDB-lite"/>
    </source>
</evidence>
<dbReference type="Proteomes" id="UP001187346">
    <property type="component" value="Unassembled WGS sequence"/>
</dbReference>
<evidence type="ECO:0000313" key="3">
    <source>
        <dbReference type="Proteomes" id="UP001187346"/>
    </source>
</evidence>
<protein>
    <recommendedName>
        <fullName evidence="4">Secreted protein</fullName>
    </recommendedName>
</protein>
<reference evidence="2 3" key="1">
    <citation type="submission" date="2023-10" db="EMBL/GenBank/DDBJ databases">
        <title>Characterization of rhizosphere-enriched actinobacteria from wheat plants lab-grown on chernevaya soil.</title>
        <authorList>
            <person name="Tikhonova E.N."/>
            <person name="Konopkin A."/>
            <person name="Kravchenko I.K."/>
        </authorList>
    </citation>
    <scope>NUCLEOTIDE SEQUENCE [LARGE SCALE GENOMIC DNA]</scope>
    <source>
        <strain evidence="2 3">RR29</strain>
    </source>
</reference>
<comment type="caution">
    <text evidence="2">The sequence shown here is derived from an EMBL/GenBank/DDBJ whole genome shotgun (WGS) entry which is preliminary data.</text>
</comment>
<proteinExistence type="predicted"/>
<name>A0ABU4FE36_9ACTN</name>